<keyword evidence="2" id="KW-1185">Reference proteome</keyword>
<organism evidence="1 2">
    <name type="scientific">Enterococcus lacertideformus</name>
    <dbReference type="NCBI Taxonomy" id="2771493"/>
    <lineage>
        <taxon>Bacteria</taxon>
        <taxon>Bacillati</taxon>
        <taxon>Bacillota</taxon>
        <taxon>Bacilli</taxon>
        <taxon>Lactobacillales</taxon>
        <taxon>Enterococcaceae</taxon>
        <taxon>Enterococcus</taxon>
    </lineage>
</organism>
<evidence type="ECO:0000313" key="1">
    <source>
        <dbReference type="EMBL" id="MBF8807203.1"/>
    </source>
</evidence>
<dbReference type="Proteomes" id="UP000637757">
    <property type="component" value="Unassembled WGS sequence"/>
</dbReference>
<proteinExistence type="predicted"/>
<comment type="caution">
    <text evidence="1">The sequence shown here is derived from an EMBL/GenBank/DDBJ whole genome shotgun (WGS) entry which is preliminary data.</text>
</comment>
<dbReference type="AlphaFoldDB" id="A0A931AUB3"/>
<name>A0A931AUB3_9ENTE</name>
<evidence type="ECO:0000313" key="2">
    <source>
        <dbReference type="Proteomes" id="UP000637757"/>
    </source>
</evidence>
<accession>A0A931AUB3</accession>
<dbReference type="EMBL" id="JADAKE010000003">
    <property type="protein sequence ID" value="MBF8807203.1"/>
    <property type="molecule type" value="Genomic_DNA"/>
</dbReference>
<protein>
    <submittedName>
        <fullName evidence="1">Uncharacterized protein</fullName>
    </submittedName>
</protein>
<sequence>MPTEQEQRELENSNMIRAWKAMLETHGLNETVAFLSAFYDESENVFQIITSFYLPEPLKQEALSSAKNPVKVETSPDFKSIQELLDITNAWNAMLNIHGSNTTLAFLSACNYKNQSIKFLTAALSLPTSMDRVAEAEKIIKTKKATDFNSSQDLVITLQSLNTMIEVYGANKTLFFLSTCNYTDQSIKFLTASLHLPETMNRATEADRIIKMDKARLVSNFQSDQELVIVIKKWMEELKTHGFNKTLTALFKSSYTAERVKFILANLLLPEKMSQSVKTQKIFDSNKENNLNINNLAKKCLDKQTLNSFIDSFELPKDDVKLLKKEAILKTQKEIEYEIRNHLNELKPPLLRLTRLLRNK</sequence>
<gene>
    <name evidence="1" type="ORF">IC227_00770</name>
</gene>
<reference evidence="1" key="1">
    <citation type="submission" date="2020-09" db="EMBL/GenBank/DDBJ databases">
        <title>Genomic insights into the novelty and pathogenicity of a unique biofilm-forming Enterococcus sp. bacteria (Enterococcus lacertideformus) identified in reptiles.</title>
        <authorList>
            <person name="Agius J.E."/>
            <person name="Phalen D.N."/>
            <person name="Rose K."/>
            <person name="Eden J.-S."/>
        </authorList>
    </citation>
    <scope>NUCLEOTIDE SEQUENCE</scope>
    <source>
        <strain evidence="1">PHRS 0518</strain>
    </source>
</reference>